<dbReference type="OrthoDB" id="1046782at2759"/>
<feature type="chain" id="PRO_5002633127" evidence="1">
    <location>
        <begin position="19"/>
        <end position="439"/>
    </location>
</feature>
<dbReference type="EMBL" id="DS027004">
    <property type="protein sequence ID" value="EAW14709.1"/>
    <property type="molecule type" value="Genomic_DNA"/>
</dbReference>
<keyword evidence="2" id="KW-0645">Protease</keyword>
<dbReference type="VEuPathDB" id="FungiDB:ACLA_001200"/>
<organism evidence="2 3">
    <name type="scientific">Aspergillus clavatus (strain ATCC 1007 / CBS 513.65 / DSM 816 / NCTC 3887 / NRRL 1 / QM 1276 / 107)</name>
    <dbReference type="NCBI Taxonomy" id="344612"/>
    <lineage>
        <taxon>Eukaryota</taxon>
        <taxon>Fungi</taxon>
        <taxon>Dikarya</taxon>
        <taxon>Ascomycota</taxon>
        <taxon>Pezizomycotina</taxon>
        <taxon>Eurotiomycetes</taxon>
        <taxon>Eurotiomycetidae</taxon>
        <taxon>Eurotiales</taxon>
        <taxon>Aspergillaceae</taxon>
        <taxon>Aspergillus</taxon>
        <taxon>Aspergillus subgen. Fumigati</taxon>
    </lineage>
</organism>
<dbReference type="Pfam" id="PF03659">
    <property type="entry name" value="Glyco_hydro_71"/>
    <property type="match status" value="1"/>
</dbReference>
<dbReference type="PANTHER" id="PTHR43173:SF33">
    <property type="entry name" value="ASCUS WALL ENDO-1,3-ALPHA-GLUCANASE-RELATED"/>
    <property type="match status" value="1"/>
</dbReference>
<proteinExistence type="predicted"/>
<dbReference type="KEGG" id="act:ACLA_001200"/>
<accession>A1C4U1</accession>
<evidence type="ECO:0000256" key="1">
    <source>
        <dbReference type="SAM" id="SignalP"/>
    </source>
</evidence>
<dbReference type="HOGENOM" id="CLU_019141_1_0_1"/>
<dbReference type="InterPro" id="IPR005197">
    <property type="entry name" value="Glyco_hydro_71"/>
</dbReference>
<dbReference type="GeneID" id="4708614"/>
<dbReference type="RefSeq" id="XP_001276135.1">
    <property type="nucleotide sequence ID" value="XM_001276134.1"/>
</dbReference>
<dbReference type="PANTHER" id="PTHR43173">
    <property type="entry name" value="ABC1 FAMILY PROTEIN"/>
    <property type="match status" value="1"/>
</dbReference>
<dbReference type="GO" id="GO:0051118">
    <property type="term" value="F:glucan endo-1,3-alpha-glucosidase activity"/>
    <property type="evidence" value="ECO:0007669"/>
    <property type="project" value="InterPro"/>
</dbReference>
<dbReference type="Proteomes" id="UP000006701">
    <property type="component" value="Unassembled WGS sequence"/>
</dbReference>
<dbReference type="eggNOG" id="ENOG502RZ85">
    <property type="taxonomic scope" value="Eukaryota"/>
</dbReference>
<dbReference type="AlphaFoldDB" id="A1C4U1"/>
<dbReference type="CDD" id="cd11577">
    <property type="entry name" value="GH71"/>
    <property type="match status" value="1"/>
</dbReference>
<evidence type="ECO:0000313" key="3">
    <source>
        <dbReference type="Proteomes" id="UP000006701"/>
    </source>
</evidence>
<keyword evidence="1" id="KW-0732">Signal</keyword>
<dbReference type="InterPro" id="IPR051130">
    <property type="entry name" value="Mito_struct-func_regulator"/>
</dbReference>
<reference evidence="2 3" key="1">
    <citation type="journal article" date="2008" name="PLoS Genet.">
        <title>Genomic islands in the pathogenic filamentous fungus Aspergillus fumigatus.</title>
        <authorList>
            <person name="Fedorova N.D."/>
            <person name="Khaldi N."/>
            <person name="Joardar V.S."/>
            <person name="Maiti R."/>
            <person name="Amedeo P."/>
            <person name="Anderson M.J."/>
            <person name="Crabtree J."/>
            <person name="Silva J.C."/>
            <person name="Badger J.H."/>
            <person name="Albarraq A."/>
            <person name="Angiuoli S."/>
            <person name="Bussey H."/>
            <person name="Bowyer P."/>
            <person name="Cotty P.J."/>
            <person name="Dyer P.S."/>
            <person name="Egan A."/>
            <person name="Galens K."/>
            <person name="Fraser-Liggett C.M."/>
            <person name="Haas B.J."/>
            <person name="Inman J.M."/>
            <person name="Kent R."/>
            <person name="Lemieux S."/>
            <person name="Malavazi I."/>
            <person name="Orvis J."/>
            <person name="Roemer T."/>
            <person name="Ronning C.M."/>
            <person name="Sundaram J.P."/>
            <person name="Sutton G."/>
            <person name="Turner G."/>
            <person name="Venter J.C."/>
            <person name="White O.R."/>
            <person name="Whitty B.R."/>
            <person name="Youngman P."/>
            <person name="Wolfe K.H."/>
            <person name="Goldman G.H."/>
            <person name="Wortman J.R."/>
            <person name="Jiang B."/>
            <person name="Denning D.W."/>
            <person name="Nierman W.C."/>
        </authorList>
    </citation>
    <scope>NUCLEOTIDE SEQUENCE [LARGE SCALE GENOMIC DNA]</scope>
    <source>
        <strain evidence="3">ATCC 1007 / CBS 513.65 / DSM 816 / NCTC 3887 / NRRL 1</strain>
    </source>
</reference>
<feature type="signal peptide" evidence="1">
    <location>
        <begin position="1"/>
        <end position="18"/>
    </location>
</feature>
<dbReference type="Gene3D" id="3.20.20.80">
    <property type="entry name" value="Glycosidases"/>
    <property type="match status" value="1"/>
</dbReference>
<dbReference type="OMA" id="PHDAWRA"/>
<gene>
    <name evidence="2" type="ORF">ACLA_001200</name>
</gene>
<keyword evidence="2" id="KW-0378">Hydrolase</keyword>
<evidence type="ECO:0000313" key="2">
    <source>
        <dbReference type="EMBL" id="EAW14709.1"/>
    </source>
</evidence>
<name>A1C4U1_ASPCL</name>
<protein>
    <submittedName>
        <fullName evidence="2">Aspartyl aminopeptidase</fullName>
    </submittedName>
</protein>
<dbReference type="GO" id="GO:0004177">
    <property type="term" value="F:aminopeptidase activity"/>
    <property type="evidence" value="ECO:0007669"/>
    <property type="project" value="UniProtKB-KW"/>
</dbReference>
<keyword evidence="2" id="KW-0031">Aminopeptidase</keyword>
<sequence>MIFWYLLLTLLAVPPTISQHHPGDQTVFAHFIVGNAAAMTPEQWECDIIEAQKAHIDGFAMNIGPQDDYTDRVLHMAYDVAERIGNFSMFLSFDYGSAGPWPIDRVIDLINTYKNRPAQFIYQNKPMVSTFEGADSAEDWRTIKAATGCMFIPNWTSLGPAGMSSVWDIIDGAFSWDAWPIGAQDKDTGSDEEWKRALAGKPYMMPVAPWFYTNLPQWEKNWLWRGDDLWHYRWRQVMDVQPTFIQILTWNDYGEAHYIGPIYKSGVPDGAMHYVSGHPHDAWRALLPHYIDAYRRKQPRHFPMSNPRYPMSYGDKLVYWYRLNPSSAGNTGGTTGNNPGMGQPELPPGEVSQDRVFVSAMVPEPSDVYIHIGSNPPTRLWAQFPGINHFSVPFNGHTGPVKIAIVRNQQAVKLVDGPPITDQCAAGMVDWNAFVGSSE</sequence>
<keyword evidence="3" id="KW-1185">Reference proteome</keyword>